<dbReference type="Gene3D" id="2.60.40.10">
    <property type="entry name" value="Immunoglobulins"/>
    <property type="match status" value="1"/>
</dbReference>
<dbReference type="PANTHER" id="PTHR45138">
    <property type="entry name" value="REGULATORY COMPONENTS OF SENSORY TRANSDUCTION SYSTEM"/>
    <property type="match status" value="1"/>
</dbReference>
<dbReference type="PROSITE" id="PS50887">
    <property type="entry name" value="GGDEF"/>
    <property type="match status" value="1"/>
</dbReference>
<dbReference type="InterPro" id="IPR000160">
    <property type="entry name" value="GGDEF_dom"/>
</dbReference>
<evidence type="ECO:0000313" key="5">
    <source>
        <dbReference type="EMBL" id="KOF00521.1"/>
    </source>
</evidence>
<organism evidence="5 6">
    <name type="scientific">Stenotrophomonas geniculata N1</name>
    <dbReference type="NCBI Taxonomy" id="1167641"/>
    <lineage>
        <taxon>Bacteria</taxon>
        <taxon>Pseudomonadati</taxon>
        <taxon>Pseudomonadota</taxon>
        <taxon>Gammaproteobacteria</taxon>
        <taxon>Lysobacterales</taxon>
        <taxon>Lysobacteraceae</taxon>
        <taxon>Stenotrophomonas</taxon>
    </lineage>
</organism>
<dbReference type="Pfam" id="PF07494">
    <property type="entry name" value="Reg_prop"/>
    <property type="match status" value="6"/>
</dbReference>
<dbReference type="GO" id="GO:0005886">
    <property type="term" value="C:plasma membrane"/>
    <property type="evidence" value="ECO:0007669"/>
    <property type="project" value="TreeGrafter"/>
</dbReference>
<dbReference type="GO" id="GO:0043709">
    <property type="term" value="P:cell adhesion involved in single-species biofilm formation"/>
    <property type="evidence" value="ECO:0007669"/>
    <property type="project" value="TreeGrafter"/>
</dbReference>
<dbReference type="PANTHER" id="PTHR45138:SF24">
    <property type="entry name" value="DIGUANYLATE CYCLASE DGCC-RELATED"/>
    <property type="match status" value="1"/>
</dbReference>
<accession>A0A0L8AE05</accession>
<dbReference type="Gene3D" id="3.30.70.270">
    <property type="match status" value="1"/>
</dbReference>
<protein>
    <recommendedName>
        <fullName evidence="2">diguanylate cyclase</fullName>
        <ecNumber evidence="2">2.7.7.65</ecNumber>
    </recommendedName>
</protein>
<dbReference type="AlphaFoldDB" id="A0A0L8AE05"/>
<proteinExistence type="predicted"/>
<dbReference type="RefSeq" id="WP_010486230.1">
    <property type="nucleotide sequence ID" value="NZ_AJLO02000010.1"/>
</dbReference>
<comment type="caution">
    <text evidence="5">The sequence shown here is derived from an EMBL/GenBank/DDBJ whole genome shotgun (WGS) entry which is preliminary data.</text>
</comment>
<feature type="coiled-coil region" evidence="3">
    <location>
        <begin position="815"/>
        <end position="846"/>
    </location>
</feature>
<evidence type="ECO:0000256" key="2">
    <source>
        <dbReference type="ARBA" id="ARBA00012528"/>
    </source>
</evidence>
<dbReference type="GO" id="GO:1902201">
    <property type="term" value="P:negative regulation of bacterial-type flagellum-dependent cell motility"/>
    <property type="evidence" value="ECO:0007669"/>
    <property type="project" value="TreeGrafter"/>
</dbReference>
<dbReference type="GO" id="GO:0016301">
    <property type="term" value="F:kinase activity"/>
    <property type="evidence" value="ECO:0007669"/>
    <property type="project" value="UniProtKB-KW"/>
</dbReference>
<dbReference type="SMART" id="SM00267">
    <property type="entry name" value="GGDEF"/>
    <property type="match status" value="1"/>
</dbReference>
<reference evidence="5 6" key="1">
    <citation type="journal article" date="2012" name="J. Bacteriol.">
        <title>Genome sequence of a novel nicotine-degrading strain, Pseudomonas geniculata N1.</title>
        <authorList>
            <person name="Tang H."/>
            <person name="Yu H."/>
            <person name="Tai C."/>
            <person name="Huang K."/>
            <person name="Liu Y."/>
            <person name="Wang L."/>
            <person name="Yao Y."/>
            <person name="Wu G."/>
            <person name="Xu P."/>
        </authorList>
    </citation>
    <scope>NUCLEOTIDE SEQUENCE [LARGE SCALE GENOMIC DNA]</scope>
    <source>
        <strain evidence="5 6">N1</strain>
    </source>
</reference>
<dbReference type="InterPro" id="IPR015943">
    <property type="entry name" value="WD40/YVTN_repeat-like_dom_sf"/>
</dbReference>
<sequence length="1008" mass="110863">MAGQGDIGRWAERCGSGIGRWLRQGLLWLLLALSLPVAAQEGAPPLRDYAIDVWTSRNGLPHNSLRDIAQTPEGHLWFATWEGLVRYNGLDFTVFDRSTRPGLRDNGIGALFVDRQGGLWISDSRGNVSHRGNDGQWRVWEHQADTPQVLIQSMQMDSQGRLWLLYEGKGIGYLTPDTGIVYQAPAADLPMAMSFTKLVVDAQDRVWAGTLDGLVLRDNDGVLKRAPAAWGLGAGSGLSWPYRAPDGALWIVAGERLYRVEDDQLVLMHRLPGQLHLTSMLQDRHGDLWLGTENQGLLRISSHGLERLPAGLNLPGGRVVSLREDAEGSIWVGANGGLYRLRETLFSSYTERDGLSGDYVRTVFEDRDRQLWVGSASGLDLQTADGRFRAMPLHNRGGKAPSVLSLAQGPDGDLWVGTFGDGVYRLGRDGRLRHNYAAADGMPGGNIRAISVDPQGVVWAGTQKGVVRIDGDRVQVSNVPGMPGGLITALEHDHQGNLWIGTIEGIRVLRGDHVQSIDLAPLGGGRSVFGFHQLGDAMWISSDRGLYRWRNGTLARVGLEQGMPVDAVFQLVPDRLGNVWISSNRGVLRTDMATLNAVADGRAPRVMVERYNEIDGMANAQANGSSGPSAILRQDGTFWVVTAGGLSTVDPQRLQRFRERLSPPAAIESVQVDGAPVHWEGPDRNYIPGGRRLTVSYVGLSYLMSDRIRYRTRLDGLDAGWVERGPQRSVEFVGLPPGDYTLHVAAAHPSGSWGQQEAVWSFTVEPFWWQRRSVQGLGGLLLLAGLVALYRLLLQQLKASNLRLARRVDEATFDLQAKTVHLQALNQEKTELAERLARQAEAFERQAREDALTGLANRRAFDETLARDFARSQRSGHPLCLVVLDIDHFKDVNDRHSHSIGDAVLVQVARLIAAASRDSDLPARTGGEEFALLLNDTRLEEAAQLCARLRGLFHDHPDWAGVDGLRVTFSAGLVELDADDRTPALLYQRADRALYRAKSDGRDRTSIG</sequence>
<dbReference type="NCBIfam" id="TIGR00254">
    <property type="entry name" value="GGDEF"/>
    <property type="match status" value="1"/>
</dbReference>
<dbReference type="FunFam" id="3.30.70.270:FF:000001">
    <property type="entry name" value="Diguanylate cyclase domain protein"/>
    <property type="match status" value="1"/>
</dbReference>
<comment type="cofactor">
    <cofactor evidence="1">
        <name>Mg(2+)</name>
        <dbReference type="ChEBI" id="CHEBI:18420"/>
    </cofactor>
</comment>
<evidence type="ECO:0000256" key="1">
    <source>
        <dbReference type="ARBA" id="ARBA00001946"/>
    </source>
</evidence>
<dbReference type="InterPro" id="IPR050469">
    <property type="entry name" value="Diguanylate_Cyclase"/>
</dbReference>
<keyword evidence="5" id="KW-0418">Kinase</keyword>
<dbReference type="InterPro" id="IPR011123">
    <property type="entry name" value="Y_Y_Y"/>
</dbReference>
<dbReference type="SUPFAM" id="SSF55073">
    <property type="entry name" value="Nucleotide cyclase"/>
    <property type="match status" value="1"/>
</dbReference>
<dbReference type="InterPro" id="IPR011110">
    <property type="entry name" value="Reg_prop"/>
</dbReference>
<keyword evidence="5" id="KW-0808">Transferase</keyword>
<dbReference type="SUPFAM" id="SSF63829">
    <property type="entry name" value="Calcium-dependent phosphotriesterase"/>
    <property type="match status" value="3"/>
</dbReference>
<dbReference type="Pfam" id="PF00990">
    <property type="entry name" value="GGDEF"/>
    <property type="match status" value="1"/>
</dbReference>
<dbReference type="InterPro" id="IPR013783">
    <property type="entry name" value="Ig-like_fold"/>
</dbReference>
<evidence type="ECO:0000259" key="4">
    <source>
        <dbReference type="PROSITE" id="PS50887"/>
    </source>
</evidence>
<dbReference type="Gene3D" id="2.130.10.10">
    <property type="entry name" value="YVTN repeat-like/Quinoprotein amine dehydrogenase"/>
    <property type="match status" value="4"/>
</dbReference>
<evidence type="ECO:0000313" key="6">
    <source>
        <dbReference type="Proteomes" id="UP000036890"/>
    </source>
</evidence>
<evidence type="ECO:0000256" key="3">
    <source>
        <dbReference type="SAM" id="Coils"/>
    </source>
</evidence>
<dbReference type="CDD" id="cd01949">
    <property type="entry name" value="GGDEF"/>
    <property type="match status" value="1"/>
</dbReference>
<dbReference type="OrthoDB" id="176203at2"/>
<dbReference type="EC" id="2.7.7.65" evidence="2"/>
<dbReference type="Pfam" id="PF07495">
    <property type="entry name" value="Y_Y_Y"/>
    <property type="match status" value="1"/>
</dbReference>
<feature type="domain" description="GGDEF" evidence="4">
    <location>
        <begin position="877"/>
        <end position="1008"/>
    </location>
</feature>
<dbReference type="InterPro" id="IPR029787">
    <property type="entry name" value="Nucleotide_cyclase"/>
</dbReference>
<gene>
    <name evidence="5" type="ORF">W7K_04290</name>
</gene>
<dbReference type="EMBL" id="AJLO02000010">
    <property type="protein sequence ID" value="KOF00521.1"/>
    <property type="molecule type" value="Genomic_DNA"/>
</dbReference>
<dbReference type="Proteomes" id="UP000036890">
    <property type="component" value="Unassembled WGS sequence"/>
</dbReference>
<dbReference type="GO" id="GO:0052621">
    <property type="term" value="F:diguanylate cyclase activity"/>
    <property type="evidence" value="ECO:0007669"/>
    <property type="project" value="UniProtKB-EC"/>
</dbReference>
<name>A0A0L8AE05_9GAMM</name>
<dbReference type="InterPro" id="IPR043128">
    <property type="entry name" value="Rev_trsase/Diguanyl_cyclase"/>
</dbReference>
<keyword evidence="3" id="KW-0175">Coiled coil</keyword>